<dbReference type="EMBL" id="BATM01000008">
    <property type="protein sequence ID" value="GAD78999.1"/>
    <property type="molecule type" value="Genomic_DNA"/>
</dbReference>
<evidence type="ECO:0000313" key="4">
    <source>
        <dbReference type="EMBL" id="GAD78999.1"/>
    </source>
</evidence>
<name>U3CCG3_9VIBR</name>
<proteinExistence type="inferred from homology"/>
<dbReference type="PANTHER" id="PTHR34227:SF11">
    <property type="entry name" value="CHAPERONE PROTEIN TORD"/>
    <property type="match status" value="1"/>
</dbReference>
<dbReference type="Gene3D" id="1.20.1280.20">
    <property type="entry name" value="HscB, C-terminal domain"/>
    <property type="match status" value="1"/>
</dbReference>
<evidence type="ECO:0000256" key="3">
    <source>
        <dbReference type="HAMAP-Rule" id="MF_01150"/>
    </source>
</evidence>
<dbReference type="NCBIfam" id="NF003442">
    <property type="entry name" value="PRK04976.1"/>
    <property type="match status" value="1"/>
</dbReference>
<dbReference type="STRING" id="1219080.VEZ01S_08_00350"/>
<dbReference type="InterPro" id="IPR023069">
    <property type="entry name" value="Chaperone_TorD"/>
</dbReference>
<protein>
    <recommendedName>
        <fullName evidence="3">Chaperone protein TorD</fullName>
    </recommendedName>
</protein>
<comment type="subcellular location">
    <subcellularLocation>
        <location evidence="3">Cytoplasm</location>
    </subcellularLocation>
</comment>
<dbReference type="GO" id="GO:0051259">
    <property type="term" value="P:protein complex oligomerization"/>
    <property type="evidence" value="ECO:0007669"/>
    <property type="project" value="InterPro"/>
</dbReference>
<dbReference type="HAMAP" id="MF_01150">
    <property type="entry name" value="TorD"/>
    <property type="match status" value="1"/>
</dbReference>
<keyword evidence="5" id="KW-1185">Reference proteome</keyword>
<dbReference type="InterPro" id="IPR020945">
    <property type="entry name" value="DMSO/NO3_reduct_chaperone"/>
</dbReference>
<dbReference type="GO" id="GO:0005737">
    <property type="term" value="C:cytoplasm"/>
    <property type="evidence" value="ECO:0007669"/>
    <property type="project" value="UniProtKB-SubCell"/>
</dbReference>
<evidence type="ECO:0000313" key="5">
    <source>
        <dbReference type="Proteomes" id="UP000016562"/>
    </source>
</evidence>
<keyword evidence="1 3" id="KW-0963">Cytoplasm</keyword>
<dbReference type="Gene3D" id="1.20.120.1820">
    <property type="match status" value="1"/>
</dbReference>
<dbReference type="AlphaFoldDB" id="U3CCG3"/>
<dbReference type="Proteomes" id="UP000016562">
    <property type="component" value="Unassembled WGS sequence"/>
</dbReference>
<dbReference type="PANTHER" id="PTHR34227">
    <property type="entry name" value="CHAPERONE PROTEIN YCDY"/>
    <property type="match status" value="1"/>
</dbReference>
<dbReference type="InterPro" id="IPR050289">
    <property type="entry name" value="TorD/DmsD_chaperones"/>
</dbReference>
<dbReference type="OrthoDB" id="7849731at2"/>
<evidence type="ECO:0000256" key="1">
    <source>
        <dbReference type="ARBA" id="ARBA00022490"/>
    </source>
</evidence>
<keyword evidence="2 3" id="KW-0143">Chaperone</keyword>
<dbReference type="SUPFAM" id="SSF89155">
    <property type="entry name" value="TorD-like"/>
    <property type="match status" value="1"/>
</dbReference>
<dbReference type="GO" id="GO:0006457">
    <property type="term" value="P:protein folding"/>
    <property type="evidence" value="ECO:0007669"/>
    <property type="project" value="UniProtKB-UniRule"/>
</dbReference>
<organism evidence="4 5">
    <name type="scientific">Vibrio ezurae NBRC 102218</name>
    <dbReference type="NCBI Taxonomy" id="1219080"/>
    <lineage>
        <taxon>Bacteria</taxon>
        <taxon>Pseudomonadati</taxon>
        <taxon>Pseudomonadota</taxon>
        <taxon>Gammaproteobacteria</taxon>
        <taxon>Vibrionales</taxon>
        <taxon>Vibrionaceae</taxon>
        <taxon>Vibrio</taxon>
    </lineage>
</organism>
<reference evidence="4 5" key="1">
    <citation type="submission" date="2013-09" db="EMBL/GenBank/DDBJ databases">
        <title>Whole genome shotgun sequence of Vibrio ezurae NBRC 102218.</title>
        <authorList>
            <person name="Yoshida I."/>
            <person name="Hosoyama A."/>
            <person name="Numata M."/>
            <person name="Hashimoto M."/>
            <person name="Hosoyama Y."/>
            <person name="Tsuchikane K."/>
            <person name="Noguchi M."/>
            <person name="Hirakata S."/>
            <person name="Ichikawa N."/>
            <person name="Ohji S."/>
            <person name="Yamazoe A."/>
            <person name="Fujita N."/>
        </authorList>
    </citation>
    <scope>NUCLEOTIDE SEQUENCE [LARGE SCALE GENOMIC DNA]</scope>
    <source>
        <strain evidence="4 5">NBRC 102218</strain>
    </source>
</reference>
<comment type="function">
    <text evidence="3">Involved in the biogenesis of TorA. Acts on TorA before the insertion of the molybdenum cofactor and, as a result, probably favors a conformation of the apoenzyme that is competent for acquiring the cofactor.</text>
</comment>
<dbReference type="eggNOG" id="COG3381">
    <property type="taxonomic scope" value="Bacteria"/>
</dbReference>
<dbReference type="InterPro" id="IPR036386">
    <property type="entry name" value="HscB_C_sf"/>
</dbReference>
<comment type="similarity">
    <text evidence="3">Belongs to the TorD/DmsD family. TorD subfamily.</text>
</comment>
<comment type="caution">
    <text evidence="4">The sequence shown here is derived from an EMBL/GenBank/DDBJ whole genome shotgun (WGS) entry which is preliminary data.</text>
</comment>
<gene>
    <name evidence="3 4" type="primary">torD</name>
    <name evidence="4" type="ORF">VEZ01S_08_00350</name>
</gene>
<dbReference type="RefSeq" id="WP_021712710.1">
    <property type="nucleotide sequence ID" value="NZ_BATM01000008.1"/>
</dbReference>
<dbReference type="Pfam" id="PF02613">
    <property type="entry name" value="Nitrate_red_del"/>
    <property type="match status" value="1"/>
</dbReference>
<sequence length="216" mass="24811">MQELKQFNEQRAEIYWWFSSLFSKELTQDDLIAYQTPAVRGFIQGLAENESLFASATRLLTALDKLQQREDAQLELSADFCDLFLTSDKHAALPYASLYLEENKLLNGAPAQKMTQIMLEHGIEVDKGFNEPADHLAIELDFIGNLIIRSNQLEKQAHLDAALNEQKLFIEQHLLSWIPQFSENCTQYDEFGFYSAVAELLVNFCEIDCLYLSDEK</sequence>
<accession>U3CCG3</accession>
<dbReference type="InterPro" id="IPR036411">
    <property type="entry name" value="TorD-like_sf"/>
</dbReference>
<evidence type="ECO:0000256" key="2">
    <source>
        <dbReference type="ARBA" id="ARBA00023186"/>
    </source>
</evidence>